<proteinExistence type="predicted"/>
<dbReference type="GO" id="GO:0005524">
    <property type="term" value="F:ATP binding"/>
    <property type="evidence" value="ECO:0007669"/>
    <property type="project" value="InterPro"/>
</dbReference>
<dbReference type="SUPFAM" id="SSF55271">
    <property type="entry name" value="DNA repair protein MutS, domain I"/>
    <property type="match status" value="1"/>
</dbReference>
<dbReference type="InterPro" id="IPR007695">
    <property type="entry name" value="DNA_mismatch_repair_MutS-lik_N"/>
</dbReference>
<keyword evidence="4" id="KW-1185">Reference proteome</keyword>
<dbReference type="InParanoid" id="C5K4X5"/>
<protein>
    <recommendedName>
        <fullName evidence="2">DNA mismatch repair protein MutS-like N-terminal domain-containing protein</fullName>
    </recommendedName>
</protein>
<dbReference type="GO" id="GO:0030983">
    <property type="term" value="F:mismatched DNA binding"/>
    <property type="evidence" value="ECO:0007669"/>
    <property type="project" value="InterPro"/>
</dbReference>
<feature type="region of interest" description="Disordered" evidence="1">
    <location>
        <begin position="1"/>
        <end position="20"/>
    </location>
</feature>
<dbReference type="InterPro" id="IPR016151">
    <property type="entry name" value="DNA_mismatch_repair_MutS_N"/>
</dbReference>
<dbReference type="PANTHER" id="PTHR48448:SF1">
    <property type="entry name" value="MUTL PROTEIN ISOFORM 1"/>
    <property type="match status" value="1"/>
</dbReference>
<reference evidence="3 4" key="1">
    <citation type="submission" date="2008-07" db="EMBL/GenBank/DDBJ databases">
        <authorList>
            <person name="El-Sayed N."/>
            <person name="Caler E."/>
            <person name="Inman J."/>
            <person name="Amedeo P."/>
            <person name="Hass B."/>
            <person name="Wortman J."/>
        </authorList>
    </citation>
    <scope>NUCLEOTIDE SEQUENCE [LARGE SCALE GENOMIC DNA]</scope>
    <source>
        <strain evidence="4">ATCC 50983 / TXsc</strain>
    </source>
</reference>
<organism evidence="4">
    <name type="scientific">Perkinsus marinus (strain ATCC 50983 / TXsc)</name>
    <dbReference type="NCBI Taxonomy" id="423536"/>
    <lineage>
        <taxon>Eukaryota</taxon>
        <taxon>Sar</taxon>
        <taxon>Alveolata</taxon>
        <taxon>Perkinsozoa</taxon>
        <taxon>Perkinsea</taxon>
        <taxon>Perkinsida</taxon>
        <taxon>Perkinsidae</taxon>
        <taxon>Perkinsus</taxon>
    </lineage>
</organism>
<dbReference type="InterPro" id="IPR053276">
    <property type="entry name" value="MtDNA_mismatch_repair_MutS"/>
</dbReference>
<sequence length="385" mass="41580">MAAQTASAGRPPTDSNELGFLPATTRRGVAGSGSLLDFTLDGKRKWPEWIQLVRCGDFYETYGVDAVMLVNYCGLNAMGGRPRAGCRKDQVQMVLDSLTERGFSAAVYEEANESDFNRGPERKRKGKQRYLAQLVSPANPTYVGGGMVVQNTLADGEDTSFREDERPAAPRLALCREEASQQQTETYTVLQVWVEAREYSVHEALTPEGVMGLLAEASNWYRATALPLVVSSEFGVPPAWLPVESSLGVRMGSPLCDRPDPFQNSSSSFAVSLDPVDCSVLGNGFVDAVIRKVSEEAFCLPVVSGEEGRIVDSFRAVERTATSVGLPGLAPPYTDAINCMGIGYGGRPTIGSSDHFGKPGEEYYAGVCRADSVFPNDELLSRGKS</sequence>
<evidence type="ECO:0000313" key="4">
    <source>
        <dbReference type="Proteomes" id="UP000007800"/>
    </source>
</evidence>
<accession>C5K4X5</accession>
<feature type="domain" description="DNA mismatch repair protein MutS-like N-terminal" evidence="2">
    <location>
        <begin position="43"/>
        <end position="140"/>
    </location>
</feature>
<dbReference type="EMBL" id="GG670562">
    <property type="protein sequence ID" value="EER20397.1"/>
    <property type="molecule type" value="Genomic_DNA"/>
</dbReference>
<evidence type="ECO:0000313" key="3">
    <source>
        <dbReference type="EMBL" id="EER20397.1"/>
    </source>
</evidence>
<dbReference type="OrthoDB" id="10252754at2759"/>
<evidence type="ECO:0000259" key="2">
    <source>
        <dbReference type="Pfam" id="PF01624"/>
    </source>
</evidence>
<dbReference type="PANTHER" id="PTHR48448">
    <property type="entry name" value="MUTL PROTEIN ISOFORM 1"/>
    <property type="match status" value="1"/>
</dbReference>
<dbReference type="Pfam" id="PF01624">
    <property type="entry name" value="MutS_I"/>
    <property type="match status" value="1"/>
</dbReference>
<gene>
    <name evidence="3" type="ORF">Pmar_PMAR010131</name>
</gene>
<evidence type="ECO:0000256" key="1">
    <source>
        <dbReference type="SAM" id="MobiDB-lite"/>
    </source>
</evidence>
<dbReference type="GeneID" id="9053948"/>
<dbReference type="AlphaFoldDB" id="C5K4X5"/>
<dbReference type="RefSeq" id="XP_002788601.1">
    <property type="nucleotide sequence ID" value="XM_002788555.1"/>
</dbReference>
<dbReference type="Proteomes" id="UP000007800">
    <property type="component" value="Unassembled WGS sequence"/>
</dbReference>
<dbReference type="Gene3D" id="3.40.1170.10">
    <property type="entry name" value="DNA repair protein MutS, domain I"/>
    <property type="match status" value="1"/>
</dbReference>
<dbReference type="GO" id="GO:0006298">
    <property type="term" value="P:mismatch repair"/>
    <property type="evidence" value="ECO:0007669"/>
    <property type="project" value="InterPro"/>
</dbReference>
<name>C5K4X5_PERM5</name>